<name>A0AAQ3TGT0_PASNO</name>
<proteinExistence type="predicted"/>
<keyword evidence="2" id="KW-1133">Transmembrane helix</keyword>
<evidence type="ECO:0000313" key="3">
    <source>
        <dbReference type="EMBL" id="WVZ73694.1"/>
    </source>
</evidence>
<gene>
    <name evidence="3" type="ORF">U9M48_021975</name>
</gene>
<evidence type="ECO:0008006" key="5">
    <source>
        <dbReference type="Google" id="ProtNLM"/>
    </source>
</evidence>
<evidence type="ECO:0000256" key="1">
    <source>
        <dbReference type="SAM" id="MobiDB-lite"/>
    </source>
</evidence>
<protein>
    <recommendedName>
        <fullName evidence="5">Transmembrane protein</fullName>
    </recommendedName>
</protein>
<keyword evidence="4" id="KW-1185">Reference proteome</keyword>
<dbReference type="Proteomes" id="UP001341281">
    <property type="component" value="Chromosome 05"/>
</dbReference>
<feature type="transmembrane region" description="Helical" evidence="2">
    <location>
        <begin position="65"/>
        <end position="85"/>
    </location>
</feature>
<feature type="region of interest" description="Disordered" evidence="1">
    <location>
        <begin position="1"/>
        <end position="27"/>
    </location>
</feature>
<keyword evidence="2" id="KW-0472">Membrane</keyword>
<keyword evidence="2" id="KW-0812">Transmembrane</keyword>
<feature type="transmembrane region" description="Helical" evidence="2">
    <location>
        <begin position="97"/>
        <end position="121"/>
    </location>
</feature>
<dbReference type="AlphaFoldDB" id="A0AAQ3TGT0"/>
<reference evidence="3 4" key="1">
    <citation type="submission" date="2024-02" db="EMBL/GenBank/DDBJ databases">
        <title>High-quality chromosome-scale genome assembly of Pensacola bahiagrass (Paspalum notatum Flugge var. saurae).</title>
        <authorList>
            <person name="Vega J.M."/>
            <person name="Podio M."/>
            <person name="Orjuela J."/>
            <person name="Siena L.A."/>
            <person name="Pessino S.C."/>
            <person name="Combes M.C."/>
            <person name="Mariac C."/>
            <person name="Albertini E."/>
            <person name="Pupilli F."/>
            <person name="Ortiz J.P.A."/>
            <person name="Leblanc O."/>
        </authorList>
    </citation>
    <scope>NUCLEOTIDE SEQUENCE [LARGE SCALE GENOMIC DNA]</scope>
    <source>
        <strain evidence="3">R1</strain>
        <tissue evidence="3">Leaf</tissue>
    </source>
</reference>
<feature type="compositionally biased region" description="Pro residues" evidence="1">
    <location>
        <begin position="11"/>
        <end position="20"/>
    </location>
</feature>
<organism evidence="3 4">
    <name type="scientific">Paspalum notatum var. saurae</name>
    <dbReference type="NCBI Taxonomy" id="547442"/>
    <lineage>
        <taxon>Eukaryota</taxon>
        <taxon>Viridiplantae</taxon>
        <taxon>Streptophyta</taxon>
        <taxon>Embryophyta</taxon>
        <taxon>Tracheophyta</taxon>
        <taxon>Spermatophyta</taxon>
        <taxon>Magnoliopsida</taxon>
        <taxon>Liliopsida</taxon>
        <taxon>Poales</taxon>
        <taxon>Poaceae</taxon>
        <taxon>PACMAD clade</taxon>
        <taxon>Panicoideae</taxon>
        <taxon>Andropogonodae</taxon>
        <taxon>Paspaleae</taxon>
        <taxon>Paspalinae</taxon>
        <taxon>Paspalum</taxon>
    </lineage>
</organism>
<dbReference type="EMBL" id="CP144749">
    <property type="protein sequence ID" value="WVZ73694.1"/>
    <property type="molecule type" value="Genomic_DNA"/>
</dbReference>
<sequence>MSVSLVEPAGPAAPPHPPPQHRASTATGPCHHNITAAVDDPVHKLDGSTTVLEDKKDYLKELPGWLWRIMLMPLIYASLVYYFAFLMEEVATVTWPIVLLLILPVGGFLLFLFPVFLVVLWDES</sequence>
<evidence type="ECO:0000256" key="2">
    <source>
        <dbReference type="SAM" id="Phobius"/>
    </source>
</evidence>
<evidence type="ECO:0000313" key="4">
    <source>
        <dbReference type="Proteomes" id="UP001341281"/>
    </source>
</evidence>
<accession>A0AAQ3TGT0</accession>